<dbReference type="NCBIfam" id="TIGR00678">
    <property type="entry name" value="holB"/>
    <property type="match status" value="1"/>
</dbReference>
<organism evidence="1 2">
    <name type="scientific">Anaerolinea thermophila</name>
    <dbReference type="NCBI Taxonomy" id="167964"/>
    <lineage>
        <taxon>Bacteria</taxon>
        <taxon>Bacillati</taxon>
        <taxon>Chloroflexota</taxon>
        <taxon>Anaerolineae</taxon>
        <taxon>Anaerolineales</taxon>
        <taxon>Anaerolineaceae</taxon>
        <taxon>Anaerolinea</taxon>
    </lineage>
</organism>
<gene>
    <name evidence="1" type="ORF">XD73_1062</name>
</gene>
<feature type="non-terminal residue" evidence="1">
    <location>
        <position position="259"/>
    </location>
</feature>
<dbReference type="GO" id="GO:0008408">
    <property type="term" value="F:3'-5' exonuclease activity"/>
    <property type="evidence" value="ECO:0007669"/>
    <property type="project" value="InterPro"/>
</dbReference>
<dbReference type="PANTHER" id="PTHR11669">
    <property type="entry name" value="REPLICATION FACTOR C / DNA POLYMERASE III GAMMA-TAU SUBUNIT"/>
    <property type="match status" value="1"/>
</dbReference>
<evidence type="ECO:0000313" key="1">
    <source>
        <dbReference type="EMBL" id="KUK46060.1"/>
    </source>
</evidence>
<dbReference type="Pfam" id="PF13177">
    <property type="entry name" value="DNA_pol3_delta2"/>
    <property type="match status" value="1"/>
</dbReference>
<comment type="caution">
    <text evidence="1">The sequence shown here is derived from an EMBL/GenBank/DDBJ whole genome shotgun (WGS) entry which is preliminary data.</text>
</comment>
<dbReference type="InterPro" id="IPR027417">
    <property type="entry name" value="P-loop_NTPase"/>
</dbReference>
<reference evidence="1 2" key="1">
    <citation type="journal article" date="2015" name="MBio">
        <title>Genome-Resolved Metagenomic Analysis Reveals Roles for Candidate Phyla and Other Microbial Community Members in Biogeochemical Transformations in Oil Reservoirs.</title>
        <authorList>
            <person name="Hu P."/>
            <person name="Tom L."/>
            <person name="Singh A."/>
            <person name="Thomas B.C."/>
            <person name="Baker B.J."/>
            <person name="Piceno Y.M."/>
            <person name="Andersen G.L."/>
            <person name="Banfield J.F."/>
        </authorList>
    </citation>
    <scope>NUCLEOTIDE SEQUENCE [LARGE SCALE GENOMIC DNA]</scope>
    <source>
        <strain evidence="1">46_16</strain>
    </source>
</reference>
<dbReference type="SUPFAM" id="SSF52540">
    <property type="entry name" value="P-loop containing nucleoside triphosphate hydrolases"/>
    <property type="match status" value="1"/>
</dbReference>
<dbReference type="GO" id="GO:0006261">
    <property type="term" value="P:DNA-templated DNA replication"/>
    <property type="evidence" value="ECO:0007669"/>
    <property type="project" value="TreeGrafter"/>
</dbReference>
<accession>A0A117LGM8</accession>
<sequence>MLRYNTGMKDSNWEVFGHDWAVNLLRTHAGTDKLRHAYLIVGPQGVGRRTLALRFAQAINCENPPEPGDFCGVCKTCRQIGAMSHPDLDLLQPLEGHKDILIDQVRELQHRLSLSPYAAPYRIALLPDFQRTTTEAMNALLKTLEEPAEKVVLLLTADALENLLPTVVSRCELIRLRPASLKDASTYLQSAFDLPDEKAELFAHLSGGRIGAAIKLVQDPDELIRREKHLGDFLDLLPASLFERFKLANELSKPYDKAR</sequence>
<evidence type="ECO:0000313" key="2">
    <source>
        <dbReference type="Proteomes" id="UP000064249"/>
    </source>
</evidence>
<dbReference type="Gene3D" id="3.40.50.300">
    <property type="entry name" value="P-loop containing nucleotide triphosphate hydrolases"/>
    <property type="match status" value="1"/>
</dbReference>
<dbReference type="GO" id="GO:0003887">
    <property type="term" value="F:DNA-directed DNA polymerase activity"/>
    <property type="evidence" value="ECO:0007669"/>
    <property type="project" value="InterPro"/>
</dbReference>
<dbReference type="InterPro" id="IPR050238">
    <property type="entry name" value="DNA_Rep/Repair_Clamp_Loader"/>
</dbReference>
<dbReference type="EMBL" id="LGFU01000079">
    <property type="protein sequence ID" value="KUK46060.1"/>
    <property type="molecule type" value="Genomic_DNA"/>
</dbReference>
<dbReference type="Proteomes" id="UP000064249">
    <property type="component" value="Unassembled WGS sequence"/>
</dbReference>
<dbReference type="InterPro" id="IPR004622">
    <property type="entry name" value="DNA_pol_HolB"/>
</dbReference>
<dbReference type="AlphaFoldDB" id="A0A117LGM8"/>
<dbReference type="PANTHER" id="PTHR11669:SF8">
    <property type="entry name" value="DNA POLYMERASE III SUBUNIT DELTA"/>
    <property type="match status" value="1"/>
</dbReference>
<name>A0A117LGM8_9CHLR</name>
<protein>
    <submittedName>
        <fullName evidence="1">Putative DNA polymerase III delta' subunit</fullName>
    </submittedName>
</protein>
<proteinExistence type="predicted"/>